<evidence type="ECO:0000313" key="3">
    <source>
        <dbReference type="Proteomes" id="UP000325081"/>
    </source>
</evidence>
<organism evidence="2 3">
    <name type="scientific">Striga asiatica</name>
    <name type="common">Asiatic witchweed</name>
    <name type="synonym">Buchnera asiatica</name>
    <dbReference type="NCBI Taxonomy" id="4170"/>
    <lineage>
        <taxon>Eukaryota</taxon>
        <taxon>Viridiplantae</taxon>
        <taxon>Streptophyta</taxon>
        <taxon>Embryophyta</taxon>
        <taxon>Tracheophyta</taxon>
        <taxon>Spermatophyta</taxon>
        <taxon>Magnoliopsida</taxon>
        <taxon>eudicotyledons</taxon>
        <taxon>Gunneridae</taxon>
        <taxon>Pentapetalae</taxon>
        <taxon>asterids</taxon>
        <taxon>lamiids</taxon>
        <taxon>Lamiales</taxon>
        <taxon>Orobanchaceae</taxon>
        <taxon>Buchnereae</taxon>
        <taxon>Striga</taxon>
    </lineage>
</organism>
<sequence>MFQGEDATRINHSGCFVLKGKYFSVCSVHQAKKHYNASCLWSNWLVVSDKFKQYFRVVLRTRNHIIVWNDPWIPGIDSGVPEKTVMGVSRVKWIDELILEDGRTWNGRLIVECFTQIDTWAILGIDTLDPDLRDKWSWTLYNKGKFSVDSSYSKLWFVNSDNWTLLKVVKLPSGRRGLVQRGLDIDPWCHGCGEEMESVEHVLFHCNHAQRIWKLAHVCWNEIVVIGSFKLWWWNLMQTGWNFHAAGLQGKISDEGKCC</sequence>
<feature type="domain" description="Reverse transcriptase zinc-binding" evidence="1">
    <location>
        <begin position="177"/>
        <end position="213"/>
    </location>
</feature>
<proteinExistence type="predicted"/>
<keyword evidence="2" id="KW-0695">RNA-directed DNA polymerase</keyword>
<evidence type="ECO:0000313" key="2">
    <source>
        <dbReference type="EMBL" id="GER54458.1"/>
    </source>
</evidence>
<dbReference type="AlphaFoldDB" id="A0A5A7RAL0"/>
<dbReference type="OrthoDB" id="914203at2759"/>
<dbReference type="InterPro" id="IPR026960">
    <property type="entry name" value="RVT-Znf"/>
</dbReference>
<keyword evidence="3" id="KW-1185">Reference proteome</keyword>
<keyword evidence="2" id="KW-0548">Nucleotidyltransferase</keyword>
<keyword evidence="2" id="KW-0808">Transferase</keyword>
<comment type="caution">
    <text evidence="2">The sequence shown here is derived from an EMBL/GenBank/DDBJ whole genome shotgun (WGS) entry which is preliminary data.</text>
</comment>
<dbReference type="Pfam" id="PF13966">
    <property type="entry name" value="zf-RVT"/>
    <property type="match status" value="1"/>
</dbReference>
<dbReference type="Proteomes" id="UP000325081">
    <property type="component" value="Unassembled WGS sequence"/>
</dbReference>
<accession>A0A5A7RAL0</accession>
<protein>
    <submittedName>
        <fullName evidence="2">RNA-directed DNA polymerase (Reversetranscriptase)-related family protein</fullName>
    </submittedName>
</protein>
<gene>
    <name evidence="2" type="ORF">STAS_32054</name>
</gene>
<dbReference type="GO" id="GO:0003964">
    <property type="term" value="F:RNA-directed DNA polymerase activity"/>
    <property type="evidence" value="ECO:0007669"/>
    <property type="project" value="UniProtKB-KW"/>
</dbReference>
<evidence type="ECO:0000259" key="1">
    <source>
        <dbReference type="Pfam" id="PF13966"/>
    </source>
</evidence>
<reference evidence="3" key="1">
    <citation type="journal article" date="2019" name="Curr. Biol.">
        <title>Genome Sequence of Striga asiatica Provides Insight into the Evolution of Plant Parasitism.</title>
        <authorList>
            <person name="Yoshida S."/>
            <person name="Kim S."/>
            <person name="Wafula E.K."/>
            <person name="Tanskanen J."/>
            <person name="Kim Y.M."/>
            <person name="Honaas L."/>
            <person name="Yang Z."/>
            <person name="Spallek T."/>
            <person name="Conn C.E."/>
            <person name="Ichihashi Y."/>
            <person name="Cheong K."/>
            <person name="Cui S."/>
            <person name="Der J.P."/>
            <person name="Gundlach H."/>
            <person name="Jiao Y."/>
            <person name="Hori C."/>
            <person name="Ishida J.K."/>
            <person name="Kasahara H."/>
            <person name="Kiba T."/>
            <person name="Kim M.S."/>
            <person name="Koo N."/>
            <person name="Laohavisit A."/>
            <person name="Lee Y.H."/>
            <person name="Lumba S."/>
            <person name="McCourt P."/>
            <person name="Mortimer J.C."/>
            <person name="Mutuku J.M."/>
            <person name="Nomura T."/>
            <person name="Sasaki-Sekimoto Y."/>
            <person name="Seto Y."/>
            <person name="Wang Y."/>
            <person name="Wakatake T."/>
            <person name="Sakakibara H."/>
            <person name="Demura T."/>
            <person name="Yamaguchi S."/>
            <person name="Yoneyama K."/>
            <person name="Manabe R.I."/>
            <person name="Nelson D.C."/>
            <person name="Schulman A.H."/>
            <person name="Timko M.P."/>
            <person name="dePamphilis C.W."/>
            <person name="Choi D."/>
            <person name="Shirasu K."/>
        </authorList>
    </citation>
    <scope>NUCLEOTIDE SEQUENCE [LARGE SCALE GENOMIC DNA]</scope>
    <source>
        <strain evidence="3">cv. UVA1</strain>
    </source>
</reference>
<dbReference type="EMBL" id="BKCP01011181">
    <property type="protein sequence ID" value="GER54458.1"/>
    <property type="molecule type" value="Genomic_DNA"/>
</dbReference>
<name>A0A5A7RAL0_STRAF</name>